<protein>
    <recommendedName>
        <fullName evidence="3">DNA methylase N-4/N-6 domain-containing protein</fullName>
    </recommendedName>
</protein>
<dbReference type="GO" id="GO:0003677">
    <property type="term" value="F:DNA binding"/>
    <property type="evidence" value="ECO:0007669"/>
    <property type="project" value="InterPro"/>
</dbReference>
<feature type="domain" description="DNA methylase N-4/N-6" evidence="3">
    <location>
        <begin position="7"/>
        <end position="72"/>
    </location>
</feature>
<dbReference type="GO" id="GO:0032259">
    <property type="term" value="P:methylation"/>
    <property type="evidence" value="ECO:0007669"/>
    <property type="project" value="UniProtKB-KW"/>
</dbReference>
<evidence type="ECO:0000259" key="3">
    <source>
        <dbReference type="Pfam" id="PF01555"/>
    </source>
</evidence>
<dbReference type="GO" id="GO:0008170">
    <property type="term" value="F:N-methyltransferase activity"/>
    <property type="evidence" value="ECO:0007669"/>
    <property type="project" value="InterPro"/>
</dbReference>
<feature type="non-terminal residue" evidence="4">
    <location>
        <position position="1"/>
    </location>
</feature>
<dbReference type="InterPro" id="IPR002941">
    <property type="entry name" value="DNA_methylase_N4/N6"/>
</dbReference>
<organism evidence="4">
    <name type="scientific">marine sediment metagenome</name>
    <dbReference type="NCBI Taxonomy" id="412755"/>
    <lineage>
        <taxon>unclassified sequences</taxon>
        <taxon>metagenomes</taxon>
        <taxon>ecological metagenomes</taxon>
    </lineage>
</organism>
<accession>X0WTB5</accession>
<evidence type="ECO:0000256" key="1">
    <source>
        <dbReference type="ARBA" id="ARBA00022603"/>
    </source>
</evidence>
<dbReference type="InterPro" id="IPR029063">
    <property type="entry name" value="SAM-dependent_MTases_sf"/>
</dbReference>
<keyword evidence="1" id="KW-0489">Methyltransferase</keyword>
<dbReference type="PRINTS" id="PR00508">
    <property type="entry name" value="S21N4MTFRASE"/>
</dbReference>
<name>X0WTB5_9ZZZZ</name>
<reference evidence="4" key="1">
    <citation type="journal article" date="2014" name="Front. Microbiol.">
        <title>High frequency of phylogenetically diverse reductive dehalogenase-homologous genes in deep subseafloor sedimentary metagenomes.</title>
        <authorList>
            <person name="Kawai M."/>
            <person name="Futagami T."/>
            <person name="Toyoda A."/>
            <person name="Takaki Y."/>
            <person name="Nishi S."/>
            <person name="Hori S."/>
            <person name="Arai W."/>
            <person name="Tsubouchi T."/>
            <person name="Morono Y."/>
            <person name="Uchiyama I."/>
            <person name="Ito T."/>
            <person name="Fujiyama A."/>
            <person name="Inagaki F."/>
            <person name="Takami H."/>
        </authorList>
    </citation>
    <scope>NUCLEOTIDE SEQUENCE</scope>
    <source>
        <strain evidence="4">Expedition CK06-06</strain>
    </source>
</reference>
<dbReference type="Pfam" id="PF01555">
    <property type="entry name" value="N6_N4_Mtase"/>
    <property type="match status" value="1"/>
</dbReference>
<keyword evidence="2" id="KW-0808">Transferase</keyword>
<proteinExistence type="predicted"/>
<sequence>SNILKYKKDYEGLHPTQKPVLLLEDLIKTFSNDGNLVVDMTMGSGSTGVAAKNTNRKFIGIELDEDYFKIAQDRINNA</sequence>
<evidence type="ECO:0000313" key="4">
    <source>
        <dbReference type="EMBL" id="GAG26442.1"/>
    </source>
</evidence>
<dbReference type="InterPro" id="IPR001091">
    <property type="entry name" value="RM_Methyltransferase"/>
</dbReference>
<evidence type="ECO:0000256" key="2">
    <source>
        <dbReference type="ARBA" id="ARBA00022679"/>
    </source>
</evidence>
<gene>
    <name evidence="4" type="ORF">S01H1_53761</name>
</gene>
<dbReference type="Gene3D" id="3.40.50.150">
    <property type="entry name" value="Vaccinia Virus protein VP39"/>
    <property type="match status" value="1"/>
</dbReference>
<comment type="caution">
    <text evidence="4">The sequence shown here is derived from an EMBL/GenBank/DDBJ whole genome shotgun (WGS) entry which is preliminary data.</text>
</comment>
<dbReference type="SUPFAM" id="SSF53335">
    <property type="entry name" value="S-adenosyl-L-methionine-dependent methyltransferases"/>
    <property type="match status" value="1"/>
</dbReference>
<dbReference type="AlphaFoldDB" id="X0WTB5"/>
<dbReference type="EMBL" id="BARS01034828">
    <property type="protein sequence ID" value="GAG26442.1"/>
    <property type="molecule type" value="Genomic_DNA"/>
</dbReference>